<dbReference type="InterPro" id="IPR029058">
    <property type="entry name" value="AB_hydrolase_fold"/>
</dbReference>
<reference evidence="2 3" key="1">
    <citation type="submission" date="2019-10" db="EMBL/GenBank/DDBJ databases">
        <title>Description of Paenibacillus humi sp. nov.</title>
        <authorList>
            <person name="Carlier A."/>
            <person name="Qi S."/>
        </authorList>
    </citation>
    <scope>NUCLEOTIDE SEQUENCE [LARGE SCALE GENOMIC DNA]</scope>
    <source>
        <strain evidence="2 3">LMG 31461</strain>
    </source>
</reference>
<sequence>METRRESRSTMLWLTGWSMSDQVFDRLRALLPDFHHLSVDYSKANSPEDMLLMTETAAMHIMSTCHTKDDRGRLLICGWSLGGLLALRLAAKGYGDGLVVIAANARFTRSTEEKELGWSVAAIRQMMTELQKDPQRVETKFRQNCLTELEFEEGLGGELSLPGEWTIPGLLSGLYILRNVEIISELPTLICPVLIVHGTADKICPYGAARELADHLPYAELMTIPNRGHVPFLKRETDIADKMRSWWHEHEDNRYSSSV</sequence>
<dbReference type="PANTHER" id="PTHR43689">
    <property type="entry name" value="HYDROLASE"/>
    <property type="match status" value="1"/>
</dbReference>
<dbReference type="Gene3D" id="3.40.50.1820">
    <property type="entry name" value="alpha/beta hydrolase"/>
    <property type="match status" value="1"/>
</dbReference>
<evidence type="ECO:0000313" key="3">
    <source>
        <dbReference type="Proteomes" id="UP000653578"/>
    </source>
</evidence>
<dbReference type="Pfam" id="PF12697">
    <property type="entry name" value="Abhydrolase_6"/>
    <property type="match status" value="1"/>
</dbReference>
<dbReference type="SUPFAM" id="SSF53474">
    <property type="entry name" value="alpha/beta-Hydrolases"/>
    <property type="match status" value="1"/>
</dbReference>
<dbReference type="RefSeq" id="WP_171630235.1">
    <property type="nucleotide sequence ID" value="NZ_WHNY01000035.1"/>
</dbReference>
<dbReference type="Proteomes" id="UP000653578">
    <property type="component" value="Unassembled WGS sequence"/>
</dbReference>
<keyword evidence="3" id="KW-1185">Reference proteome</keyword>
<evidence type="ECO:0000313" key="2">
    <source>
        <dbReference type="EMBL" id="NOU64508.1"/>
    </source>
</evidence>
<dbReference type="EMBL" id="WHNY01000035">
    <property type="protein sequence ID" value="NOU64508.1"/>
    <property type="molecule type" value="Genomic_DNA"/>
</dbReference>
<feature type="domain" description="AB hydrolase-1" evidence="1">
    <location>
        <begin position="58"/>
        <end position="240"/>
    </location>
</feature>
<protein>
    <submittedName>
        <fullName evidence="2">Alpha/beta fold hydrolase</fullName>
    </submittedName>
</protein>
<name>A0ABX1X907_9BACL</name>
<dbReference type="InterPro" id="IPR000073">
    <property type="entry name" value="AB_hydrolase_1"/>
</dbReference>
<dbReference type="GO" id="GO:0016787">
    <property type="term" value="F:hydrolase activity"/>
    <property type="evidence" value="ECO:0007669"/>
    <property type="project" value="UniProtKB-KW"/>
</dbReference>
<accession>A0ABX1X907</accession>
<evidence type="ECO:0000259" key="1">
    <source>
        <dbReference type="Pfam" id="PF12697"/>
    </source>
</evidence>
<dbReference type="PANTHER" id="PTHR43689:SF8">
    <property type="entry name" value="ALPHA_BETA-HYDROLASES SUPERFAMILY PROTEIN"/>
    <property type="match status" value="1"/>
</dbReference>
<comment type="caution">
    <text evidence="2">The sequence shown here is derived from an EMBL/GenBank/DDBJ whole genome shotgun (WGS) entry which is preliminary data.</text>
</comment>
<organism evidence="2 3">
    <name type="scientific">Paenibacillus plantarum</name>
    <dbReference type="NCBI Taxonomy" id="2654975"/>
    <lineage>
        <taxon>Bacteria</taxon>
        <taxon>Bacillati</taxon>
        <taxon>Bacillota</taxon>
        <taxon>Bacilli</taxon>
        <taxon>Bacillales</taxon>
        <taxon>Paenibacillaceae</taxon>
        <taxon>Paenibacillus</taxon>
    </lineage>
</organism>
<proteinExistence type="predicted"/>
<keyword evidence="2" id="KW-0378">Hydrolase</keyword>
<gene>
    <name evidence="2" type="ORF">GC096_10750</name>
</gene>